<dbReference type="Gene3D" id="6.10.250.690">
    <property type="match status" value="1"/>
</dbReference>
<dbReference type="PANTHER" id="PTHR48111">
    <property type="entry name" value="REGULATOR OF RPOS"/>
    <property type="match status" value="1"/>
</dbReference>
<dbReference type="PROSITE" id="PS51755">
    <property type="entry name" value="OMPR_PHOB"/>
    <property type="match status" value="1"/>
</dbReference>
<feature type="modified residue" description="4-aspartylphosphate" evidence="7">
    <location>
        <position position="55"/>
    </location>
</feature>
<dbReference type="GO" id="GO:0000976">
    <property type="term" value="F:transcription cis-regulatory region binding"/>
    <property type="evidence" value="ECO:0007669"/>
    <property type="project" value="TreeGrafter"/>
</dbReference>
<evidence type="ECO:0000256" key="3">
    <source>
        <dbReference type="ARBA" id="ARBA00023012"/>
    </source>
</evidence>
<dbReference type="PANTHER" id="PTHR48111:SF52">
    <property type="entry name" value="TRANSCRIPTIONAL REGULATORY PROTEIN YVRH"/>
    <property type="match status" value="1"/>
</dbReference>
<dbReference type="FunFam" id="1.10.10.10:FF:000018">
    <property type="entry name" value="DNA-binding response regulator ResD"/>
    <property type="match status" value="1"/>
</dbReference>
<feature type="domain" description="OmpR/PhoB-type" evidence="10">
    <location>
        <begin position="133"/>
        <end position="232"/>
    </location>
</feature>
<dbReference type="FunFam" id="3.40.50.2300:FF:000001">
    <property type="entry name" value="DNA-binding response regulator PhoB"/>
    <property type="match status" value="1"/>
</dbReference>
<dbReference type="GO" id="GO:0032993">
    <property type="term" value="C:protein-DNA complex"/>
    <property type="evidence" value="ECO:0007669"/>
    <property type="project" value="TreeGrafter"/>
</dbReference>
<accession>A0A433XCB9</accession>
<evidence type="ECO:0000259" key="9">
    <source>
        <dbReference type="PROSITE" id="PS50110"/>
    </source>
</evidence>
<dbReference type="Pfam" id="PF00072">
    <property type="entry name" value="Response_reg"/>
    <property type="match status" value="1"/>
</dbReference>
<keyword evidence="6" id="KW-0804">Transcription</keyword>
<keyword evidence="4" id="KW-0805">Transcription regulation</keyword>
<evidence type="ECO:0000256" key="8">
    <source>
        <dbReference type="PROSITE-ProRule" id="PRU01091"/>
    </source>
</evidence>
<feature type="DNA-binding region" description="OmpR/PhoB-type" evidence="8">
    <location>
        <begin position="133"/>
        <end position="232"/>
    </location>
</feature>
<dbReference type="Pfam" id="PF00486">
    <property type="entry name" value="Trans_reg_C"/>
    <property type="match status" value="1"/>
</dbReference>
<dbReference type="SMART" id="SM00862">
    <property type="entry name" value="Trans_reg_C"/>
    <property type="match status" value="1"/>
</dbReference>
<dbReference type="EMBL" id="RZNX01000003">
    <property type="protein sequence ID" value="RUT31733.1"/>
    <property type="molecule type" value="Genomic_DNA"/>
</dbReference>
<evidence type="ECO:0000256" key="2">
    <source>
        <dbReference type="ARBA" id="ARBA00022553"/>
    </source>
</evidence>
<dbReference type="InterPro" id="IPR011006">
    <property type="entry name" value="CheY-like_superfamily"/>
</dbReference>
<reference evidence="11 12" key="1">
    <citation type="submission" date="2018-12" db="EMBL/GenBank/DDBJ databases">
        <authorList>
            <person name="Sun L."/>
            <person name="Chen Z."/>
        </authorList>
    </citation>
    <scope>NUCLEOTIDE SEQUENCE [LARGE SCALE GENOMIC DNA]</scope>
    <source>
        <strain evidence="11 12">3-5-3</strain>
    </source>
</reference>
<gene>
    <name evidence="11" type="ORF">EJP77_10110</name>
</gene>
<keyword evidence="3" id="KW-0902">Two-component regulatory system</keyword>
<dbReference type="AlphaFoldDB" id="A0A433XCB9"/>
<feature type="domain" description="Response regulatory" evidence="9">
    <location>
        <begin position="5"/>
        <end position="119"/>
    </location>
</feature>
<name>A0A433XCB9_9BACL</name>
<dbReference type="Proteomes" id="UP000272464">
    <property type="component" value="Unassembled WGS sequence"/>
</dbReference>
<organism evidence="11 12">
    <name type="scientific">Paenibacillus zeisoli</name>
    <dbReference type="NCBI Taxonomy" id="2496267"/>
    <lineage>
        <taxon>Bacteria</taxon>
        <taxon>Bacillati</taxon>
        <taxon>Bacillota</taxon>
        <taxon>Bacilli</taxon>
        <taxon>Bacillales</taxon>
        <taxon>Paenibacillaceae</taxon>
        <taxon>Paenibacillus</taxon>
    </lineage>
</organism>
<evidence type="ECO:0000256" key="1">
    <source>
        <dbReference type="ARBA" id="ARBA00004496"/>
    </source>
</evidence>
<dbReference type="SUPFAM" id="SSF52172">
    <property type="entry name" value="CheY-like"/>
    <property type="match status" value="1"/>
</dbReference>
<dbReference type="GO" id="GO:0000156">
    <property type="term" value="F:phosphorelay response regulator activity"/>
    <property type="evidence" value="ECO:0007669"/>
    <property type="project" value="TreeGrafter"/>
</dbReference>
<dbReference type="CDD" id="cd00383">
    <property type="entry name" value="trans_reg_C"/>
    <property type="match status" value="1"/>
</dbReference>
<proteinExistence type="predicted"/>
<dbReference type="PROSITE" id="PS50110">
    <property type="entry name" value="RESPONSE_REGULATORY"/>
    <property type="match status" value="1"/>
</dbReference>
<evidence type="ECO:0000256" key="5">
    <source>
        <dbReference type="ARBA" id="ARBA00023125"/>
    </source>
</evidence>
<evidence type="ECO:0000313" key="12">
    <source>
        <dbReference type="Proteomes" id="UP000272464"/>
    </source>
</evidence>
<dbReference type="SMART" id="SM00448">
    <property type="entry name" value="REC"/>
    <property type="match status" value="1"/>
</dbReference>
<keyword evidence="12" id="KW-1185">Reference proteome</keyword>
<keyword evidence="2 7" id="KW-0597">Phosphoprotein</keyword>
<dbReference type="GO" id="GO:0005829">
    <property type="term" value="C:cytosol"/>
    <property type="evidence" value="ECO:0007669"/>
    <property type="project" value="TreeGrafter"/>
</dbReference>
<dbReference type="Gene3D" id="1.10.10.10">
    <property type="entry name" value="Winged helix-like DNA-binding domain superfamily/Winged helix DNA-binding domain"/>
    <property type="match status" value="1"/>
</dbReference>
<dbReference type="GO" id="GO:0006355">
    <property type="term" value="P:regulation of DNA-templated transcription"/>
    <property type="evidence" value="ECO:0007669"/>
    <property type="project" value="InterPro"/>
</dbReference>
<dbReference type="InterPro" id="IPR001789">
    <property type="entry name" value="Sig_transdc_resp-reg_receiver"/>
</dbReference>
<sequence>MNDAKILIVDDERSIAEMMATVLRKEGFSNIDLVFDGEAALAACEQRRYEMILLDVMMPGQSGLEICPFIRRTTDAPILFLTARTSDFDKLSGFAVGGDDYITKPFNPLEVVARMRAQLRRYLQANSQSSPPGSIYDFGRFQVDELEATLTVEGQLSPCPALVFQLLVFLCKNPNRLFSKSELYQRVWGEDMYNDDNTVMVHIHRIRERIERDPSKPQYLVNIRGMGYKLILPKGVT</sequence>
<dbReference type="Gene3D" id="3.40.50.2300">
    <property type="match status" value="1"/>
</dbReference>
<evidence type="ECO:0000259" key="10">
    <source>
        <dbReference type="PROSITE" id="PS51755"/>
    </source>
</evidence>
<comment type="caution">
    <text evidence="11">The sequence shown here is derived from an EMBL/GenBank/DDBJ whole genome shotgun (WGS) entry which is preliminary data.</text>
</comment>
<evidence type="ECO:0000256" key="6">
    <source>
        <dbReference type="ARBA" id="ARBA00023163"/>
    </source>
</evidence>
<protein>
    <submittedName>
        <fullName evidence="11">Response regulator transcription factor</fullName>
    </submittedName>
</protein>
<dbReference type="InterPro" id="IPR039420">
    <property type="entry name" value="WalR-like"/>
</dbReference>
<keyword evidence="5 8" id="KW-0238">DNA-binding</keyword>
<dbReference type="CDD" id="cd17574">
    <property type="entry name" value="REC_OmpR"/>
    <property type="match status" value="1"/>
</dbReference>
<dbReference type="OrthoDB" id="9790442at2"/>
<evidence type="ECO:0000256" key="7">
    <source>
        <dbReference type="PROSITE-ProRule" id="PRU00169"/>
    </source>
</evidence>
<evidence type="ECO:0000313" key="11">
    <source>
        <dbReference type="EMBL" id="RUT31733.1"/>
    </source>
</evidence>
<dbReference type="RefSeq" id="WP_127199113.1">
    <property type="nucleotide sequence ID" value="NZ_RZNX01000003.1"/>
</dbReference>
<dbReference type="InterPro" id="IPR001867">
    <property type="entry name" value="OmpR/PhoB-type_DNA-bd"/>
</dbReference>
<evidence type="ECO:0000256" key="4">
    <source>
        <dbReference type="ARBA" id="ARBA00023015"/>
    </source>
</evidence>
<comment type="subcellular location">
    <subcellularLocation>
        <location evidence="1">Cytoplasm</location>
    </subcellularLocation>
</comment>
<dbReference type="InterPro" id="IPR016032">
    <property type="entry name" value="Sig_transdc_resp-reg_C-effctor"/>
</dbReference>
<dbReference type="SUPFAM" id="SSF46894">
    <property type="entry name" value="C-terminal effector domain of the bipartite response regulators"/>
    <property type="match status" value="1"/>
</dbReference>
<dbReference type="InterPro" id="IPR036388">
    <property type="entry name" value="WH-like_DNA-bd_sf"/>
</dbReference>